<proteinExistence type="inferred from homology"/>
<reference evidence="5" key="1">
    <citation type="submission" date="2020-10" db="EMBL/GenBank/DDBJ databases">
        <authorList>
            <person name="Gilroy R."/>
        </authorList>
    </citation>
    <scope>NUCLEOTIDE SEQUENCE</scope>
    <source>
        <strain evidence="5">2830</strain>
    </source>
</reference>
<dbReference type="Pfam" id="PF01212">
    <property type="entry name" value="Beta_elim_lyase"/>
    <property type="match status" value="1"/>
</dbReference>
<name>A0A9D1HK09_9FIRM</name>
<dbReference type="SUPFAM" id="SSF53383">
    <property type="entry name" value="PLP-dependent transferases"/>
    <property type="match status" value="1"/>
</dbReference>
<feature type="domain" description="Aromatic amino acid beta-eliminating lyase/threonine aldolase" evidence="4">
    <location>
        <begin position="4"/>
        <end position="289"/>
    </location>
</feature>
<evidence type="ECO:0000256" key="2">
    <source>
        <dbReference type="ARBA" id="ARBA00006966"/>
    </source>
</evidence>
<keyword evidence="3" id="KW-0663">Pyridoxal phosphate</keyword>
<dbReference type="Gene3D" id="3.40.640.10">
    <property type="entry name" value="Type I PLP-dependent aspartate aminotransferase-like (Major domain)"/>
    <property type="match status" value="1"/>
</dbReference>
<dbReference type="GO" id="GO:0016829">
    <property type="term" value="F:lyase activity"/>
    <property type="evidence" value="ECO:0007669"/>
    <property type="project" value="InterPro"/>
</dbReference>
<dbReference type="GO" id="GO:0006520">
    <property type="term" value="P:amino acid metabolic process"/>
    <property type="evidence" value="ECO:0007669"/>
    <property type="project" value="InterPro"/>
</dbReference>
<protein>
    <submittedName>
        <fullName evidence="5">Low specificity L-threonine aldolase</fullName>
    </submittedName>
</protein>
<evidence type="ECO:0000259" key="4">
    <source>
        <dbReference type="Pfam" id="PF01212"/>
    </source>
</evidence>
<dbReference type="Gene3D" id="3.90.1150.10">
    <property type="entry name" value="Aspartate Aminotransferase, domain 1"/>
    <property type="match status" value="1"/>
</dbReference>
<evidence type="ECO:0000256" key="3">
    <source>
        <dbReference type="ARBA" id="ARBA00022898"/>
    </source>
</evidence>
<dbReference type="Proteomes" id="UP000824124">
    <property type="component" value="Unassembled WGS sequence"/>
</dbReference>
<dbReference type="InterPro" id="IPR001597">
    <property type="entry name" value="ArAA_b-elim_lyase/Thr_aldolase"/>
</dbReference>
<accession>A0A9D1HK09</accession>
<evidence type="ECO:0000256" key="1">
    <source>
        <dbReference type="ARBA" id="ARBA00001933"/>
    </source>
</evidence>
<comment type="similarity">
    <text evidence="2">Belongs to the threonine aldolase family.</text>
</comment>
<sequence>MISFASDYITGAHPKVLQRLLESNTEVLPGYGTDKYCAAAADKIRAACGNNRLDVFFLSGGTQANAVIIATMLAPYQGAVAAITGHINAHEAGAVEYTGHKVLPLPHHQGKIAPAELYAYLEDFYADANHDHMVYPGLVYISHPTEYGTLYSKAELTALAEICRRYKIPLFMDGARLAYALASYDADVTLTDIATLCDAFYIGGTKAGALCGEAVVFKPEFTPPGFITMTKQHGAMLAKGRLLGVQFDALFTDGLYLEIGRHAIAMAEQLKQALCEAGCRFLLNSPTNQQFIILENAKLAELQQHVAVSFWEKVDDNHSAVRLATCWSTTPEDIAALRQYL</sequence>
<dbReference type="PANTHER" id="PTHR48097">
    <property type="entry name" value="L-THREONINE ALDOLASE-RELATED"/>
    <property type="match status" value="1"/>
</dbReference>
<dbReference type="InterPro" id="IPR015424">
    <property type="entry name" value="PyrdxlP-dep_Trfase"/>
</dbReference>
<dbReference type="EMBL" id="DVMH01000022">
    <property type="protein sequence ID" value="HIU10480.1"/>
    <property type="molecule type" value="Genomic_DNA"/>
</dbReference>
<dbReference type="InterPro" id="IPR015421">
    <property type="entry name" value="PyrdxlP-dep_Trfase_major"/>
</dbReference>
<gene>
    <name evidence="5" type="ORF">IAB00_04430</name>
</gene>
<dbReference type="AlphaFoldDB" id="A0A9D1HK09"/>
<evidence type="ECO:0000313" key="5">
    <source>
        <dbReference type="EMBL" id="HIU10480.1"/>
    </source>
</evidence>
<organism evidence="5 6">
    <name type="scientific">Candidatus Avidehalobacter gallistercoris</name>
    <dbReference type="NCBI Taxonomy" id="2840694"/>
    <lineage>
        <taxon>Bacteria</taxon>
        <taxon>Bacillati</taxon>
        <taxon>Bacillota</taxon>
        <taxon>Clostridia</taxon>
        <taxon>Eubacteriales</taxon>
        <taxon>Peptococcaceae</taxon>
        <taxon>Peptococcaceae incertae sedis</taxon>
        <taxon>Candidatus Avidehalobacter</taxon>
    </lineage>
</organism>
<dbReference type="InterPro" id="IPR015422">
    <property type="entry name" value="PyrdxlP-dep_Trfase_small"/>
</dbReference>
<reference evidence="5" key="2">
    <citation type="journal article" date="2021" name="PeerJ">
        <title>Extensive microbial diversity within the chicken gut microbiome revealed by metagenomics and culture.</title>
        <authorList>
            <person name="Gilroy R."/>
            <person name="Ravi A."/>
            <person name="Getino M."/>
            <person name="Pursley I."/>
            <person name="Horton D.L."/>
            <person name="Alikhan N.F."/>
            <person name="Baker D."/>
            <person name="Gharbi K."/>
            <person name="Hall N."/>
            <person name="Watson M."/>
            <person name="Adriaenssens E.M."/>
            <person name="Foster-Nyarko E."/>
            <person name="Jarju S."/>
            <person name="Secka A."/>
            <person name="Antonio M."/>
            <person name="Oren A."/>
            <person name="Chaudhuri R.R."/>
            <person name="La Ragione R."/>
            <person name="Hildebrand F."/>
            <person name="Pallen M.J."/>
        </authorList>
    </citation>
    <scope>NUCLEOTIDE SEQUENCE</scope>
    <source>
        <strain evidence="5">2830</strain>
    </source>
</reference>
<comment type="cofactor">
    <cofactor evidence="1">
        <name>pyridoxal 5'-phosphate</name>
        <dbReference type="ChEBI" id="CHEBI:597326"/>
    </cofactor>
</comment>
<evidence type="ECO:0000313" key="6">
    <source>
        <dbReference type="Proteomes" id="UP000824124"/>
    </source>
</evidence>
<comment type="caution">
    <text evidence="5">The sequence shown here is derived from an EMBL/GenBank/DDBJ whole genome shotgun (WGS) entry which is preliminary data.</text>
</comment>
<dbReference type="PANTHER" id="PTHR48097:SF5">
    <property type="entry name" value="LOW SPECIFICITY L-THREONINE ALDOLASE"/>
    <property type="match status" value="1"/>
</dbReference>